<evidence type="ECO:0000313" key="3">
    <source>
        <dbReference type="Proteomes" id="UP000675554"/>
    </source>
</evidence>
<dbReference type="EMBL" id="JAGSMN010000887">
    <property type="protein sequence ID" value="MBR7677306.1"/>
    <property type="molecule type" value="Genomic_DNA"/>
</dbReference>
<evidence type="ECO:0000259" key="1">
    <source>
        <dbReference type="SMART" id="SM00382"/>
    </source>
</evidence>
<comment type="caution">
    <text evidence="2">The sequence shown here is derived from an EMBL/GenBank/DDBJ whole genome shotgun (WGS) entry which is preliminary data.</text>
</comment>
<name>A0A8T4IY74_9ACTN</name>
<dbReference type="SUPFAM" id="SSF52540">
    <property type="entry name" value="P-loop containing nucleoside triphosphate hydrolases"/>
    <property type="match status" value="1"/>
</dbReference>
<organism evidence="2 3">
    <name type="scientific">Streptomyces daliensis</name>
    <dbReference type="NCBI Taxonomy" id="299421"/>
    <lineage>
        <taxon>Bacteria</taxon>
        <taxon>Bacillati</taxon>
        <taxon>Actinomycetota</taxon>
        <taxon>Actinomycetes</taxon>
        <taxon>Kitasatosporales</taxon>
        <taxon>Streptomycetaceae</taxon>
        <taxon>Streptomyces</taxon>
    </lineage>
</organism>
<reference evidence="2" key="1">
    <citation type="submission" date="2021-04" db="EMBL/GenBank/DDBJ databases">
        <title>Sequencing of actinobacteria type strains.</title>
        <authorList>
            <person name="Nguyen G.-S."/>
            <person name="Wentzel A."/>
        </authorList>
    </citation>
    <scope>NUCLEOTIDE SEQUENCE</scope>
    <source>
        <strain evidence="2">DSM 42095</strain>
    </source>
</reference>
<proteinExistence type="predicted"/>
<dbReference type="AlphaFoldDB" id="A0A8T4IY74"/>
<dbReference type="Proteomes" id="UP000675554">
    <property type="component" value="Unassembled WGS sequence"/>
</dbReference>
<dbReference type="Pfam" id="PF13671">
    <property type="entry name" value="AAA_33"/>
    <property type="match status" value="1"/>
</dbReference>
<keyword evidence="3" id="KW-1185">Reference proteome</keyword>
<protein>
    <submittedName>
        <fullName evidence="2">AAA family ATPase</fullName>
    </submittedName>
</protein>
<dbReference type="InterPro" id="IPR027417">
    <property type="entry name" value="P-loop_NTPase"/>
</dbReference>
<accession>A0A8T4IY74</accession>
<sequence length="189" mass="20417">MTESAAAVSGRVVVLAGPPGAGKSTVARRIAARHKRAVHLHTDDFWSYIVTGAIPPYQPASDAQNQTVLSVIAGATFTYASGGFVTVVDGVVGPWMLHHFRTAMTTAPHTRADYIVLRPRRKITLARAMARTEPGALVDHNPLGLMWDQFADLGPMEPHVIDTSEESIEETTERVSALLDGDTHRLRAA</sequence>
<dbReference type="Gene3D" id="3.40.50.300">
    <property type="entry name" value="P-loop containing nucleotide triphosphate hydrolases"/>
    <property type="match status" value="1"/>
</dbReference>
<gene>
    <name evidence="2" type="ORF">KDA82_30815</name>
</gene>
<feature type="domain" description="AAA+ ATPase" evidence="1">
    <location>
        <begin position="9"/>
        <end position="189"/>
    </location>
</feature>
<dbReference type="SMART" id="SM00382">
    <property type="entry name" value="AAA"/>
    <property type="match status" value="1"/>
</dbReference>
<evidence type="ECO:0000313" key="2">
    <source>
        <dbReference type="EMBL" id="MBR7677306.1"/>
    </source>
</evidence>
<dbReference type="InterPro" id="IPR003593">
    <property type="entry name" value="AAA+_ATPase"/>
</dbReference>